<dbReference type="Proteomes" id="UP000009049">
    <property type="component" value="Chromosome"/>
</dbReference>
<dbReference type="RefSeq" id="WP_015754281.1">
    <property type="nucleotide sequence ID" value="NC_013222.1"/>
</dbReference>
<accession>A4CMR8</accession>
<dbReference type="EMBL" id="CP001712">
    <property type="protein sequence ID" value="EAR14960.1"/>
    <property type="molecule type" value="Genomic_DNA"/>
</dbReference>
<reference evidence="7 8" key="1">
    <citation type="journal article" date="2009" name="J. Bacteriol.">
        <title>Complete genome sequence of Robiginitalea biformata HTCC2501.</title>
        <authorList>
            <person name="Oh H.M."/>
            <person name="Giovannoni S.J."/>
            <person name="Lee K."/>
            <person name="Ferriera S."/>
            <person name="Johnson J."/>
            <person name="Cho J.C."/>
        </authorList>
    </citation>
    <scope>NUCLEOTIDE SEQUENCE [LARGE SCALE GENOMIC DNA]</scope>
    <source>
        <strain evidence="8">ATCC BAA-864 / HTCC2501 / KCTC 12146</strain>
    </source>
</reference>
<organism evidence="7 8">
    <name type="scientific">Robiginitalea biformata (strain ATCC BAA-864 / DSM 15991 / KCTC 12146 / HTCC2501)</name>
    <dbReference type="NCBI Taxonomy" id="313596"/>
    <lineage>
        <taxon>Bacteria</taxon>
        <taxon>Pseudomonadati</taxon>
        <taxon>Bacteroidota</taxon>
        <taxon>Flavobacteriia</taxon>
        <taxon>Flavobacteriales</taxon>
        <taxon>Flavobacteriaceae</taxon>
        <taxon>Robiginitalea</taxon>
    </lineage>
</organism>
<protein>
    <recommendedName>
        <fullName evidence="9">Flippase-like domain-containing protein</fullName>
    </recommendedName>
</protein>
<evidence type="ECO:0000256" key="5">
    <source>
        <dbReference type="ARBA" id="ARBA00023136"/>
    </source>
</evidence>
<dbReference type="eggNOG" id="COG0392">
    <property type="taxonomic scope" value="Bacteria"/>
</dbReference>
<keyword evidence="2" id="KW-1003">Cell membrane</keyword>
<gene>
    <name evidence="7" type="ordered locus">RB2501_11557</name>
</gene>
<name>A4CMR8_ROBBH</name>
<dbReference type="Pfam" id="PF03706">
    <property type="entry name" value="LPG_synthase_TM"/>
    <property type="match status" value="1"/>
</dbReference>
<evidence type="ECO:0000313" key="7">
    <source>
        <dbReference type="EMBL" id="EAR14960.1"/>
    </source>
</evidence>
<keyword evidence="4 6" id="KW-1133">Transmembrane helix</keyword>
<feature type="transmembrane region" description="Helical" evidence="6">
    <location>
        <begin position="152"/>
        <end position="170"/>
    </location>
</feature>
<evidence type="ECO:0000256" key="3">
    <source>
        <dbReference type="ARBA" id="ARBA00022692"/>
    </source>
</evidence>
<dbReference type="STRING" id="313596.RB2501_11557"/>
<sequence length="290" mass="32648">MGNLRKKGIALLKLVFSALLLYFVFRRIPFRDVWDTVRSSQLGYLALALLFFCISKLVAAFRLNRYFREIGIPLTEKANGQLYLLGMFYNLFLPGGIGGDAYKGYILHREFGTRVRRVAGVLLLDRLSGLYLLVFYSGVLLLWLAPEWLEPYAVWLGLGLIASLALYWWLHGRLFPYAQPVFWHALSYSAVVQAAQLVTAYLLLQALQVDAGTPAYLLLFLLSSIAAVLPITIGGIGSRELLFYYGAAWFGLDEATAIGLSMEFFIITALVSLTGIYFHFRKPALHLREA</sequence>
<evidence type="ECO:0000313" key="8">
    <source>
        <dbReference type="Proteomes" id="UP000009049"/>
    </source>
</evidence>
<dbReference type="AlphaFoldDB" id="A4CMR8"/>
<feature type="transmembrane region" description="Helical" evidence="6">
    <location>
        <begin position="216"/>
        <end position="237"/>
    </location>
</feature>
<keyword evidence="5 6" id="KW-0472">Membrane</keyword>
<feature type="transmembrane region" description="Helical" evidence="6">
    <location>
        <begin position="257"/>
        <end position="280"/>
    </location>
</feature>
<evidence type="ECO:0000256" key="1">
    <source>
        <dbReference type="ARBA" id="ARBA00004651"/>
    </source>
</evidence>
<keyword evidence="3 6" id="KW-0812">Transmembrane</keyword>
<comment type="subcellular location">
    <subcellularLocation>
        <location evidence="1">Cell membrane</location>
        <topology evidence="1">Multi-pass membrane protein</topology>
    </subcellularLocation>
</comment>
<dbReference type="InterPro" id="IPR022791">
    <property type="entry name" value="L-PG_synthase/AglD"/>
</dbReference>
<dbReference type="OrthoDB" id="1123508at2"/>
<evidence type="ECO:0000256" key="4">
    <source>
        <dbReference type="ARBA" id="ARBA00022989"/>
    </source>
</evidence>
<evidence type="ECO:0000256" key="6">
    <source>
        <dbReference type="SAM" id="Phobius"/>
    </source>
</evidence>
<feature type="transmembrane region" description="Helical" evidence="6">
    <location>
        <begin position="42"/>
        <end position="61"/>
    </location>
</feature>
<proteinExistence type="predicted"/>
<feature type="transmembrane region" description="Helical" evidence="6">
    <location>
        <begin position="127"/>
        <end position="145"/>
    </location>
</feature>
<dbReference type="PANTHER" id="PTHR40277">
    <property type="entry name" value="BLL5419 PROTEIN"/>
    <property type="match status" value="1"/>
</dbReference>
<feature type="transmembrane region" description="Helical" evidence="6">
    <location>
        <begin position="182"/>
        <end position="204"/>
    </location>
</feature>
<dbReference type="KEGG" id="rbi:RB2501_11557"/>
<evidence type="ECO:0000256" key="2">
    <source>
        <dbReference type="ARBA" id="ARBA00022475"/>
    </source>
</evidence>
<keyword evidence="8" id="KW-1185">Reference proteome</keyword>
<feature type="transmembrane region" description="Helical" evidence="6">
    <location>
        <begin position="82"/>
        <end position="107"/>
    </location>
</feature>
<evidence type="ECO:0008006" key="9">
    <source>
        <dbReference type="Google" id="ProtNLM"/>
    </source>
</evidence>
<dbReference type="GO" id="GO:0005886">
    <property type="term" value="C:plasma membrane"/>
    <property type="evidence" value="ECO:0007669"/>
    <property type="project" value="UniProtKB-SubCell"/>
</dbReference>
<dbReference type="HOGENOM" id="CLU_048072_2_2_10"/>
<dbReference type="PANTHER" id="PTHR40277:SF1">
    <property type="entry name" value="BLL5419 PROTEIN"/>
    <property type="match status" value="1"/>
</dbReference>